<comment type="function">
    <text evidence="2">One of several proteins that assist in the late maturation steps of the functional core of the 30S ribosomal subunit. Associates with free 30S ribosomal subunits (but not with 30S subunits that are part of 70S ribosomes or polysomes). Required for efficient processing of 16S rRNA. May interact with the 5'-terminal helix region of 16S rRNA.</text>
</comment>
<evidence type="ECO:0000256" key="1">
    <source>
        <dbReference type="ARBA" id="ARBA00022517"/>
    </source>
</evidence>
<dbReference type="InterPro" id="IPR000238">
    <property type="entry name" value="RbfA"/>
</dbReference>
<dbReference type="GO" id="GO:0030490">
    <property type="term" value="P:maturation of SSU-rRNA"/>
    <property type="evidence" value="ECO:0007669"/>
    <property type="project" value="UniProtKB-UniRule"/>
</dbReference>
<keyword evidence="2" id="KW-0963">Cytoplasm</keyword>
<comment type="similarity">
    <text evidence="2">Belongs to the RbfA family.</text>
</comment>
<dbReference type="HAMAP" id="MF_00003">
    <property type="entry name" value="RbfA"/>
    <property type="match status" value="1"/>
</dbReference>
<dbReference type="GO" id="GO:0005829">
    <property type="term" value="C:cytosol"/>
    <property type="evidence" value="ECO:0007669"/>
    <property type="project" value="TreeGrafter"/>
</dbReference>
<dbReference type="KEGG" id="ovb:NB640_03185"/>
<dbReference type="GO" id="GO:0043024">
    <property type="term" value="F:ribosomal small subunit binding"/>
    <property type="evidence" value="ECO:0007669"/>
    <property type="project" value="TreeGrafter"/>
</dbReference>
<dbReference type="InterPro" id="IPR023799">
    <property type="entry name" value="RbfA_dom_sf"/>
</dbReference>
<proteinExistence type="inferred from homology"/>
<evidence type="ECO:0000313" key="3">
    <source>
        <dbReference type="EMBL" id="WAW10679.1"/>
    </source>
</evidence>
<dbReference type="EMBL" id="CP098242">
    <property type="protein sequence ID" value="WAW10679.1"/>
    <property type="molecule type" value="Genomic_DNA"/>
</dbReference>
<reference evidence="3" key="1">
    <citation type="journal article" date="2022" name="Front. Microbiol.">
        <title>New perspectives on an old grouping: The genomic and phenotypic variability of Oxalobacter formigenes and the implications for calcium oxalate stone prevention.</title>
        <authorList>
            <person name="Chmiel J.A."/>
            <person name="Carr C."/>
            <person name="Stuivenberg G.A."/>
            <person name="Venema R."/>
            <person name="Chanyi R.M."/>
            <person name="Al K.F."/>
            <person name="Giguere D."/>
            <person name="Say H."/>
            <person name="Akouris P.P."/>
            <person name="Dominguez Romero S.A."/>
            <person name="Kwong A."/>
            <person name="Tai V."/>
            <person name="Koval S.F."/>
            <person name="Razvi H."/>
            <person name="Bjazevic J."/>
            <person name="Burton J.P."/>
        </authorList>
    </citation>
    <scope>NUCLEOTIDE SEQUENCE</scope>
    <source>
        <strain evidence="3">WoOx3</strain>
    </source>
</reference>
<dbReference type="PANTHER" id="PTHR33515">
    <property type="entry name" value="RIBOSOME-BINDING FACTOR A, CHLOROPLASTIC-RELATED"/>
    <property type="match status" value="1"/>
</dbReference>
<organism evidence="3 4">
    <name type="scientific">Oxalobacter vibrioformis</name>
    <dbReference type="NCBI Taxonomy" id="933080"/>
    <lineage>
        <taxon>Bacteria</taxon>
        <taxon>Pseudomonadati</taxon>
        <taxon>Pseudomonadota</taxon>
        <taxon>Betaproteobacteria</taxon>
        <taxon>Burkholderiales</taxon>
        <taxon>Oxalobacteraceae</taxon>
        <taxon>Oxalobacter</taxon>
    </lineage>
</organism>
<dbReference type="PANTHER" id="PTHR33515:SF1">
    <property type="entry name" value="RIBOSOME-BINDING FACTOR A, CHLOROPLASTIC-RELATED"/>
    <property type="match status" value="1"/>
</dbReference>
<gene>
    <name evidence="2 3" type="primary">rbfA</name>
    <name evidence="3" type="ORF">NB640_03185</name>
</gene>
<accession>A0A9E9P367</accession>
<dbReference type="AlphaFoldDB" id="A0A9E9P367"/>
<dbReference type="Proteomes" id="UP001156215">
    <property type="component" value="Chromosome"/>
</dbReference>
<evidence type="ECO:0000256" key="2">
    <source>
        <dbReference type="HAMAP-Rule" id="MF_00003"/>
    </source>
</evidence>
<protein>
    <recommendedName>
        <fullName evidence="2">Ribosome-binding factor A</fullName>
    </recommendedName>
</protein>
<dbReference type="InterPro" id="IPR015946">
    <property type="entry name" value="KH_dom-like_a/b"/>
</dbReference>
<keyword evidence="4" id="KW-1185">Reference proteome</keyword>
<comment type="subcellular location">
    <subcellularLocation>
        <location evidence="2">Cytoplasm</location>
    </subcellularLocation>
</comment>
<keyword evidence="1 2" id="KW-0690">Ribosome biogenesis</keyword>
<dbReference type="Gene3D" id="3.30.300.20">
    <property type="match status" value="1"/>
</dbReference>
<dbReference type="Pfam" id="PF02033">
    <property type="entry name" value="RBFA"/>
    <property type="match status" value="1"/>
</dbReference>
<sequence>MAKRGRSIPDRSLRVADQIQKDLSEILALELKDPRVGLVTITEVQVTPDYAYAKVFFTTLDDSEDAIKETLTGLEKANGFIRNQLSKRLHIHTLPQLRFEYDHSVVHGMALSDLIDQANSQRARDDDGEA</sequence>
<name>A0A9E9P367_9BURK</name>
<comment type="subunit">
    <text evidence="2">Monomer. Binds 30S ribosomal subunits, but not 50S ribosomal subunits or 70S ribosomes.</text>
</comment>
<dbReference type="RefSeq" id="WP_269309712.1">
    <property type="nucleotide sequence ID" value="NZ_CP098242.1"/>
</dbReference>
<dbReference type="SUPFAM" id="SSF89919">
    <property type="entry name" value="Ribosome-binding factor A, RbfA"/>
    <property type="match status" value="1"/>
</dbReference>
<dbReference type="NCBIfam" id="TIGR00082">
    <property type="entry name" value="rbfA"/>
    <property type="match status" value="1"/>
</dbReference>
<evidence type="ECO:0000313" key="4">
    <source>
        <dbReference type="Proteomes" id="UP001156215"/>
    </source>
</evidence>